<organism evidence="1 2">
    <name type="scientific">Roseburia porci</name>
    <dbReference type="NCBI Taxonomy" id="2605790"/>
    <lineage>
        <taxon>Bacteria</taxon>
        <taxon>Bacillati</taxon>
        <taxon>Bacillota</taxon>
        <taxon>Clostridia</taxon>
        <taxon>Lachnospirales</taxon>
        <taxon>Lachnospiraceae</taxon>
        <taxon>Roseburia</taxon>
    </lineage>
</organism>
<evidence type="ECO:0000313" key="1">
    <source>
        <dbReference type="EMBL" id="MST75661.1"/>
    </source>
</evidence>
<evidence type="ECO:0000313" key="2">
    <source>
        <dbReference type="Proteomes" id="UP000474024"/>
    </source>
</evidence>
<dbReference type="RefSeq" id="WP_154430628.1">
    <property type="nucleotide sequence ID" value="NZ_VUNI01000023.1"/>
</dbReference>
<sequence>MKDYLEKTLRQKVNINKTEYLNDKLPLAFRGRYFFYKVETNGSPWIAIQPKSEVGLVMLRKDHARIEKASGLNCAIFLEKTTFYIKEKLVEEGIPFVIEGKQMYLPFIGYLLSNKNEREIAPVHLISYLTQRIIFVSIYEKWENVTVSEAAVRLGVTKMSVSRCFDEMEYLNVNILGMKGKSRVITVPTDIKKLWDDMQTVWRNPVIARYELKDDIGLEKKAGISALCEYSLLSDNKYPTYAITKKEITGSGIKKMKQAHPAEEIGCVVLELGYFIDFENKALQDPLSVALSLTEAEKQDERVNISTNEMLEKYVW</sequence>
<keyword evidence="2" id="KW-1185">Reference proteome</keyword>
<reference evidence="1 2" key="1">
    <citation type="submission" date="2019-08" db="EMBL/GenBank/DDBJ databases">
        <title>In-depth cultivation of the pig gut microbiome towards novel bacterial diversity and tailored functional studies.</title>
        <authorList>
            <person name="Wylensek D."/>
            <person name="Hitch T.C.A."/>
            <person name="Clavel T."/>
        </authorList>
    </citation>
    <scope>NUCLEOTIDE SEQUENCE [LARGE SCALE GENOMIC DNA]</scope>
    <source>
        <strain evidence="1 2">MUC/MUC-530-WT-4D</strain>
    </source>
</reference>
<accession>A0A6L5YVC6</accession>
<comment type="caution">
    <text evidence="1">The sequence shown here is derived from an EMBL/GenBank/DDBJ whole genome shotgun (WGS) entry which is preliminary data.</text>
</comment>
<dbReference type="AlphaFoldDB" id="A0A6L5YVC6"/>
<proteinExistence type="predicted"/>
<dbReference type="EMBL" id="VUNI01000023">
    <property type="protein sequence ID" value="MST75661.1"/>
    <property type="molecule type" value="Genomic_DNA"/>
</dbReference>
<dbReference type="Proteomes" id="UP000474024">
    <property type="component" value="Unassembled WGS sequence"/>
</dbReference>
<gene>
    <name evidence="1" type="ORF">FYJ75_11675</name>
</gene>
<evidence type="ECO:0008006" key="3">
    <source>
        <dbReference type="Google" id="ProtNLM"/>
    </source>
</evidence>
<name>A0A6L5YVC6_9FIRM</name>
<protein>
    <recommendedName>
        <fullName evidence="3">MarR family transcriptional regulator</fullName>
    </recommendedName>
</protein>